<comment type="caution">
    <text evidence="2">The sequence shown here is derived from an EMBL/GenBank/DDBJ whole genome shotgun (WGS) entry which is preliminary data.</text>
</comment>
<reference evidence="2" key="1">
    <citation type="submission" date="2019-04" db="EMBL/GenBank/DDBJ databases">
        <authorList>
            <person name="Alioto T."/>
            <person name="Alioto T."/>
        </authorList>
    </citation>
    <scope>NUCLEOTIDE SEQUENCE [LARGE SCALE GENOMIC DNA]</scope>
</reference>
<gene>
    <name evidence="2" type="ORF">MONAX_5E042827</name>
</gene>
<organism evidence="2 3">
    <name type="scientific">Marmota monax</name>
    <name type="common">Woodchuck</name>
    <dbReference type="NCBI Taxonomy" id="9995"/>
    <lineage>
        <taxon>Eukaryota</taxon>
        <taxon>Metazoa</taxon>
        <taxon>Chordata</taxon>
        <taxon>Craniata</taxon>
        <taxon>Vertebrata</taxon>
        <taxon>Euteleostomi</taxon>
        <taxon>Mammalia</taxon>
        <taxon>Eutheria</taxon>
        <taxon>Euarchontoglires</taxon>
        <taxon>Glires</taxon>
        <taxon>Rodentia</taxon>
        <taxon>Sciuromorpha</taxon>
        <taxon>Sciuridae</taxon>
        <taxon>Xerinae</taxon>
        <taxon>Marmotini</taxon>
        <taxon>Marmota</taxon>
    </lineage>
</organism>
<dbReference type="EMBL" id="CABDUW010003666">
    <property type="protein sequence ID" value="VTJ89603.1"/>
    <property type="molecule type" value="Genomic_DNA"/>
</dbReference>
<feature type="non-terminal residue" evidence="2">
    <location>
        <position position="98"/>
    </location>
</feature>
<evidence type="ECO:0000256" key="1">
    <source>
        <dbReference type="SAM" id="MobiDB-lite"/>
    </source>
</evidence>
<accession>A0A5E4D5T8</accession>
<evidence type="ECO:0000313" key="3">
    <source>
        <dbReference type="Proteomes" id="UP000335636"/>
    </source>
</evidence>
<evidence type="ECO:0000313" key="2">
    <source>
        <dbReference type="EMBL" id="VTJ89603.1"/>
    </source>
</evidence>
<dbReference type="AlphaFoldDB" id="A0A5E4D5T8"/>
<proteinExistence type="predicted"/>
<sequence>MRARPPQRAGHGSPGPICPRAARPSAPSPGAPGTLKARGSACYAIWAASPLGFECFLLNSLFSYNQLALSFCPGDEWKAKSAARAPFASSEPTRGFLT</sequence>
<dbReference type="Proteomes" id="UP000335636">
    <property type="component" value="Unassembled WGS sequence"/>
</dbReference>
<feature type="region of interest" description="Disordered" evidence="1">
    <location>
        <begin position="1"/>
        <end position="36"/>
    </location>
</feature>
<name>A0A5E4D5T8_MARMO</name>
<keyword evidence="3" id="KW-1185">Reference proteome</keyword>
<protein>
    <submittedName>
        <fullName evidence="2">Uncharacterized protein</fullName>
    </submittedName>
</protein>